<feature type="transmembrane region" description="Helical" evidence="6">
    <location>
        <begin position="155"/>
        <end position="173"/>
    </location>
</feature>
<evidence type="ECO:0000313" key="8">
    <source>
        <dbReference type="EMBL" id="KAB2623870.1"/>
    </source>
</evidence>
<gene>
    <name evidence="8" type="ORF">D8674_040230</name>
</gene>
<dbReference type="PANTHER" id="PTHR45651:SF68">
    <property type="entry name" value="ION TRANSPORT DOMAIN-CONTAINING PROTEIN"/>
    <property type="match status" value="1"/>
</dbReference>
<keyword evidence="4 6" id="KW-0472">Membrane</keyword>
<dbReference type="GO" id="GO:0016020">
    <property type="term" value="C:membrane"/>
    <property type="evidence" value="ECO:0007669"/>
    <property type="project" value="UniProtKB-SubCell"/>
</dbReference>
<evidence type="ECO:0000256" key="3">
    <source>
        <dbReference type="ARBA" id="ARBA00022989"/>
    </source>
</evidence>
<dbReference type="InterPro" id="IPR005821">
    <property type="entry name" value="Ion_trans_dom"/>
</dbReference>
<dbReference type="SUPFAM" id="SSF81324">
    <property type="entry name" value="Voltage-gated potassium channels"/>
    <property type="match status" value="1"/>
</dbReference>
<feature type="transmembrane region" description="Helical" evidence="6">
    <location>
        <begin position="40"/>
        <end position="65"/>
    </location>
</feature>
<dbReference type="OrthoDB" id="1163027at2759"/>
<evidence type="ECO:0000313" key="9">
    <source>
        <dbReference type="Proteomes" id="UP000327157"/>
    </source>
</evidence>
<dbReference type="Proteomes" id="UP000327157">
    <property type="component" value="Unassembled WGS sequence"/>
</dbReference>
<evidence type="ECO:0000256" key="1">
    <source>
        <dbReference type="ARBA" id="ARBA00004141"/>
    </source>
</evidence>
<dbReference type="Pfam" id="PF00520">
    <property type="entry name" value="Ion_trans"/>
    <property type="match status" value="1"/>
</dbReference>
<organism evidence="8 9">
    <name type="scientific">Pyrus ussuriensis x Pyrus communis</name>
    <dbReference type="NCBI Taxonomy" id="2448454"/>
    <lineage>
        <taxon>Eukaryota</taxon>
        <taxon>Viridiplantae</taxon>
        <taxon>Streptophyta</taxon>
        <taxon>Embryophyta</taxon>
        <taxon>Tracheophyta</taxon>
        <taxon>Spermatophyta</taxon>
        <taxon>Magnoliopsida</taxon>
        <taxon>eudicotyledons</taxon>
        <taxon>Gunneridae</taxon>
        <taxon>Pentapetalae</taxon>
        <taxon>rosids</taxon>
        <taxon>fabids</taxon>
        <taxon>Rosales</taxon>
        <taxon>Rosaceae</taxon>
        <taxon>Amygdaloideae</taxon>
        <taxon>Maleae</taxon>
        <taxon>Pyrus</taxon>
    </lineage>
</organism>
<evidence type="ECO:0000256" key="5">
    <source>
        <dbReference type="ARBA" id="ARBA00023303"/>
    </source>
</evidence>
<evidence type="ECO:0000259" key="7">
    <source>
        <dbReference type="Pfam" id="PF00520"/>
    </source>
</evidence>
<accession>A0A5N5HEH9</accession>
<protein>
    <submittedName>
        <fullName evidence="8">Cyclic nucleotide-gated ion channel 1-like</fullName>
    </submittedName>
</protein>
<keyword evidence="9" id="KW-1185">Reference proteome</keyword>
<keyword evidence="5" id="KW-0813">Transport</keyword>
<evidence type="ECO:0000256" key="2">
    <source>
        <dbReference type="ARBA" id="ARBA00022692"/>
    </source>
</evidence>
<name>A0A5N5HEH9_9ROSA</name>
<dbReference type="PANTHER" id="PTHR45651">
    <property type="entry name" value="CYCLIC NUCLEOTIDE-GATED ION CHANNEL 15-RELATED-RELATED"/>
    <property type="match status" value="1"/>
</dbReference>
<reference evidence="8 9" key="2">
    <citation type="submission" date="2019-11" db="EMBL/GenBank/DDBJ databases">
        <title>A de novo genome assembly of a pear dwarfing rootstock.</title>
        <authorList>
            <person name="Wang F."/>
            <person name="Wang J."/>
            <person name="Li S."/>
            <person name="Zhang Y."/>
            <person name="Fang M."/>
            <person name="Ma L."/>
            <person name="Zhao Y."/>
            <person name="Jiang S."/>
        </authorList>
    </citation>
    <scope>NUCLEOTIDE SEQUENCE [LARGE SCALE GENOMIC DNA]</scope>
    <source>
        <strain evidence="8">S2</strain>
        <tissue evidence="8">Leaf</tissue>
    </source>
</reference>
<keyword evidence="5" id="KW-0407">Ion channel</keyword>
<keyword evidence="3 6" id="KW-1133">Transmembrane helix</keyword>
<proteinExistence type="predicted"/>
<evidence type="ECO:0000256" key="6">
    <source>
        <dbReference type="SAM" id="Phobius"/>
    </source>
</evidence>
<feature type="domain" description="Ion transport" evidence="7">
    <location>
        <begin position="44"/>
        <end position="329"/>
    </location>
</feature>
<sequence>MAVTCDYNPKKIKRKPAITMELDALIKGMRDEQGNLLPKWSMIFVMSCVFAVSLDPLFFYILIIHQDNKCLQMDKKLRTIVLVLRSLTDTIFAVPFIYKIYNGVKVQMHKNLRTNVAANTTRNLFRESKREVLIEGGKKITQKMSWLSFSIINDFLALLPIPQLLILVAFYNMRGAGYVEHKKVLNVFLLGKYLPRIYRIHWSSNELRRTAGIWVKGLFNFFLYILASHILGVFWYFFSIERETSCWHNACAKHSPDPIGCTNTFYRGRRTTTSRNITFLNEHCPLDTPDGALPLSNFGIFLDSLKNHNSEHTKFGKKFFYSFWWGLQNLRSLIELLNEFYLW</sequence>
<dbReference type="AlphaFoldDB" id="A0A5N5HEH9"/>
<comment type="caution">
    <text evidence="8">The sequence shown here is derived from an EMBL/GenBank/DDBJ whole genome shotgun (WGS) entry which is preliminary data.</text>
</comment>
<dbReference type="GO" id="GO:0034220">
    <property type="term" value="P:monoatomic ion transmembrane transport"/>
    <property type="evidence" value="ECO:0007669"/>
    <property type="project" value="UniProtKB-KW"/>
</dbReference>
<feature type="transmembrane region" description="Helical" evidence="6">
    <location>
        <begin position="218"/>
        <end position="238"/>
    </location>
</feature>
<keyword evidence="5" id="KW-0406">Ion transport</keyword>
<reference evidence="8 9" key="1">
    <citation type="submission" date="2019-09" db="EMBL/GenBank/DDBJ databases">
        <authorList>
            <person name="Ou C."/>
        </authorList>
    </citation>
    <scope>NUCLEOTIDE SEQUENCE [LARGE SCALE GENOMIC DNA]</scope>
    <source>
        <strain evidence="8">S2</strain>
        <tissue evidence="8">Leaf</tissue>
    </source>
</reference>
<feature type="transmembrane region" description="Helical" evidence="6">
    <location>
        <begin position="77"/>
        <end position="98"/>
    </location>
</feature>
<dbReference type="EMBL" id="SMOL01000164">
    <property type="protein sequence ID" value="KAB2623870.1"/>
    <property type="molecule type" value="Genomic_DNA"/>
</dbReference>
<keyword evidence="2 6" id="KW-0812">Transmembrane</keyword>
<comment type="subcellular location">
    <subcellularLocation>
        <location evidence="1">Membrane</location>
        <topology evidence="1">Multi-pass membrane protein</topology>
    </subcellularLocation>
</comment>
<evidence type="ECO:0000256" key="4">
    <source>
        <dbReference type="ARBA" id="ARBA00023136"/>
    </source>
</evidence>